<reference evidence="2 3" key="1">
    <citation type="submission" date="2018-08" db="EMBL/GenBank/DDBJ databases">
        <title>Thalassotalea euphylliae genome.</title>
        <authorList>
            <person name="Summers S."/>
            <person name="Rice S.A."/>
            <person name="Freckelton M.L."/>
            <person name="Nedved B.T."/>
            <person name="Hadfield M.G."/>
        </authorList>
    </citation>
    <scope>NUCLEOTIDE SEQUENCE [LARGE SCALE GENOMIC DNA]</scope>
    <source>
        <strain evidence="2 3">H1</strain>
    </source>
</reference>
<dbReference type="GO" id="GO:0016020">
    <property type="term" value="C:membrane"/>
    <property type="evidence" value="ECO:0007669"/>
    <property type="project" value="TreeGrafter"/>
</dbReference>
<accession>A0A3E0TPM0</accession>
<evidence type="ECO:0000313" key="2">
    <source>
        <dbReference type="EMBL" id="REL26448.1"/>
    </source>
</evidence>
<evidence type="ECO:0000313" key="3">
    <source>
        <dbReference type="Proteomes" id="UP000256478"/>
    </source>
</evidence>
<gene>
    <name evidence="2" type="ORF">DXX93_07545</name>
</gene>
<dbReference type="GO" id="GO:0016787">
    <property type="term" value="F:hydrolase activity"/>
    <property type="evidence" value="ECO:0007669"/>
    <property type="project" value="UniProtKB-KW"/>
</dbReference>
<sequence length="291" mass="32565">MKLRITTEEICYDINEVSLHGLTTTDDDQPITLCLHGWLDNAASFLPLMPYLPNRKLIALDWPGHGFSSHRSLDAHYHFIDWVYDLVQLFEITQWPAVDIVAHSMGGMVATAFAAAFPEKVKSLTLLDSIGLISDKPENTTEQLRKGLTSRLKGLSKQKNQHPSIESAVKARVAVSDMAYEQAQLIVKRGLVQQGGKYIWRADSRLRNASPYRLTVEQAKQLISDVQCPVNLVYGDKGLEMVHLGIKEFSALFSDLTVHKVSGGHHVHMEAPQQVAEKITAFWQQIATKVP</sequence>
<dbReference type="PRINTS" id="PR00412">
    <property type="entry name" value="EPOXHYDRLASE"/>
</dbReference>
<dbReference type="InterPro" id="IPR000639">
    <property type="entry name" value="Epox_hydrolase-like"/>
</dbReference>
<feature type="domain" description="AB hydrolase-1" evidence="1">
    <location>
        <begin position="33"/>
        <end position="272"/>
    </location>
</feature>
<dbReference type="Proteomes" id="UP000256478">
    <property type="component" value="Unassembled WGS sequence"/>
</dbReference>
<dbReference type="SUPFAM" id="SSF53474">
    <property type="entry name" value="alpha/beta-Hydrolases"/>
    <property type="match status" value="1"/>
</dbReference>
<proteinExistence type="predicted"/>
<dbReference type="Pfam" id="PF00561">
    <property type="entry name" value="Abhydrolase_1"/>
    <property type="match status" value="1"/>
</dbReference>
<evidence type="ECO:0000259" key="1">
    <source>
        <dbReference type="Pfam" id="PF00561"/>
    </source>
</evidence>
<dbReference type="EMBL" id="QUOU01000001">
    <property type="protein sequence ID" value="REL26448.1"/>
    <property type="molecule type" value="Genomic_DNA"/>
</dbReference>
<dbReference type="InterPro" id="IPR000073">
    <property type="entry name" value="AB_hydrolase_1"/>
</dbReference>
<dbReference type="PANTHER" id="PTHR43798">
    <property type="entry name" value="MONOACYLGLYCEROL LIPASE"/>
    <property type="match status" value="1"/>
</dbReference>
<dbReference type="AlphaFoldDB" id="A0A3E0TPM0"/>
<organism evidence="2 3">
    <name type="scientific">Thalassotalea euphylliae</name>
    <dbReference type="NCBI Taxonomy" id="1655234"/>
    <lineage>
        <taxon>Bacteria</taxon>
        <taxon>Pseudomonadati</taxon>
        <taxon>Pseudomonadota</taxon>
        <taxon>Gammaproteobacteria</taxon>
        <taxon>Alteromonadales</taxon>
        <taxon>Colwelliaceae</taxon>
        <taxon>Thalassotalea</taxon>
    </lineage>
</organism>
<dbReference type="Gene3D" id="3.40.50.1820">
    <property type="entry name" value="alpha/beta hydrolase"/>
    <property type="match status" value="1"/>
</dbReference>
<protein>
    <submittedName>
        <fullName evidence="2">Alpha/beta hydrolase</fullName>
    </submittedName>
</protein>
<keyword evidence="2" id="KW-0378">Hydrolase</keyword>
<dbReference type="PANTHER" id="PTHR43798:SF33">
    <property type="entry name" value="HYDROLASE, PUTATIVE (AFU_ORTHOLOGUE AFUA_2G14860)-RELATED"/>
    <property type="match status" value="1"/>
</dbReference>
<dbReference type="OrthoDB" id="149912at2"/>
<dbReference type="InterPro" id="IPR050266">
    <property type="entry name" value="AB_hydrolase_sf"/>
</dbReference>
<dbReference type="PRINTS" id="PR00111">
    <property type="entry name" value="ABHYDROLASE"/>
</dbReference>
<dbReference type="InterPro" id="IPR029058">
    <property type="entry name" value="AB_hydrolase_fold"/>
</dbReference>
<comment type="caution">
    <text evidence="2">The sequence shown here is derived from an EMBL/GenBank/DDBJ whole genome shotgun (WGS) entry which is preliminary data.</text>
</comment>
<name>A0A3E0TPM0_9GAMM</name>